<evidence type="ECO:0000313" key="1">
    <source>
        <dbReference type="EMBL" id="SCP99522.1"/>
    </source>
</evidence>
<dbReference type="Gene3D" id="2.60.120.260">
    <property type="entry name" value="Galactose-binding domain-like"/>
    <property type="match status" value="1"/>
</dbReference>
<dbReference type="OrthoDB" id="9761519at2"/>
<evidence type="ECO:0000313" key="2">
    <source>
        <dbReference type="Proteomes" id="UP000199315"/>
    </source>
</evidence>
<dbReference type="STRING" id="1619234.SAMN05421730_104417"/>
<keyword evidence="2" id="KW-1185">Reference proteome</keyword>
<dbReference type="Proteomes" id="UP000199315">
    <property type="component" value="Unassembled WGS sequence"/>
</dbReference>
<evidence type="ECO:0008006" key="3">
    <source>
        <dbReference type="Google" id="ProtNLM"/>
    </source>
</evidence>
<dbReference type="InterPro" id="IPR053161">
    <property type="entry name" value="Ulvan_degrading_GH"/>
</dbReference>
<reference evidence="1 2" key="1">
    <citation type="submission" date="2016-09" db="EMBL/GenBank/DDBJ databases">
        <authorList>
            <person name="Capua I."/>
            <person name="De Benedictis P."/>
            <person name="Joannis T."/>
            <person name="Lombin L.H."/>
            <person name="Cattoli G."/>
        </authorList>
    </citation>
    <scope>NUCLEOTIDE SEQUENCE [LARGE SCALE GENOMIC DNA]</scope>
    <source>
        <strain evidence="1 2">GluBS11</strain>
    </source>
</reference>
<organism evidence="1 2">
    <name type="scientific">Anaerobium acetethylicum</name>
    <dbReference type="NCBI Taxonomy" id="1619234"/>
    <lineage>
        <taxon>Bacteria</taxon>
        <taxon>Bacillati</taxon>
        <taxon>Bacillota</taxon>
        <taxon>Clostridia</taxon>
        <taxon>Lachnospirales</taxon>
        <taxon>Lachnospiraceae</taxon>
        <taxon>Anaerobium</taxon>
    </lineage>
</organism>
<gene>
    <name evidence="1" type="ORF">SAMN05421730_104417</name>
</gene>
<accession>A0A1D3TYJ7</accession>
<dbReference type="RefSeq" id="WP_091236851.1">
    <property type="nucleotide sequence ID" value="NZ_FMKA01000044.1"/>
</dbReference>
<dbReference type="InterPro" id="IPR008979">
    <property type="entry name" value="Galactose-bd-like_sf"/>
</dbReference>
<dbReference type="PANTHER" id="PTHR36848">
    <property type="entry name" value="DNA-BINDING PROTEIN (PUTATIVE SECRETED PROTEIN)-RELATED"/>
    <property type="match status" value="1"/>
</dbReference>
<protein>
    <recommendedName>
        <fullName evidence="3">Alpha-L-rhamnosidase</fullName>
    </recommendedName>
</protein>
<dbReference type="SUPFAM" id="SSF49785">
    <property type="entry name" value="Galactose-binding domain-like"/>
    <property type="match status" value="1"/>
</dbReference>
<name>A0A1D3TYJ7_9FIRM</name>
<dbReference type="PANTHER" id="PTHR36848:SF2">
    <property type="entry name" value="SECRETED PROTEIN"/>
    <property type="match status" value="1"/>
</dbReference>
<dbReference type="EMBL" id="FMKA01000044">
    <property type="protein sequence ID" value="SCP99522.1"/>
    <property type="molecule type" value="Genomic_DNA"/>
</dbReference>
<dbReference type="CDD" id="cd03143">
    <property type="entry name" value="A4_beta-galactosidase_middle_domain"/>
    <property type="match status" value="1"/>
</dbReference>
<sequence>MKQLQEVLLGKEGNYIFPFFWQHGEEENVLREYMNAIHQSNIRAICVESRPHPDFCGEQWWHDMDIILKEAEKLKMKVWILDDSHFPTGFANGAIKNAPDELTHQYLVYRTLEMCGPAKHLELDVKVYMKPEPLPPWMPPAPPAERVFHDDELMKVLACPVLEGECLGEPVDLTNQIADEMLEFDLEDGYWRIFVIYLTRNAKGRNDYINFMDKESCRLLIDAVYEPHYAHYGEYFGTVIAGFFSDEPPVGNIEGYGLAGPIGSPKQILPWSKEAATCFREEFGSDDWGKYLPYLWANAADRKLQAKERVSYMNMVTKLVSECFSEQNGIWCKEHGVEYIGHMLEDCDMNSDLGASMGHFFRGLSGQHMAGIDNIGGQVTINGQDCMRHQEPACQDEAGFYQYLLGKLGASHASIDPKKQGRCMCENFGAYGWQSGTKEQKYMTDHFMVRGVNRFVPHAFSAAPFPDPDCPPHFYAHGENPLYRAFGELMAYTNRVCHLIDGGKACPDVALLYNGESKWAGDASSNIRAARYLTQSQIDFHVIPSDVFTENSAYPVAFDGQALKINDVSYGGLLISGCEFVEEHVAGFIIDALAKEFPVIFLDQKPGGIIAASDEEKEKFATRLEDCEVVDGKEAGKKIRQILTPQVTSEPACNRLVSYHYHTDSDIYLFLNEGAKNVYRGTVTIQGKGCPVRYYPWENRIEKAAYEETANGIKVMLAINPLELCVIVLEDEMEMQNVADKPEFAREEQEITEFSVRRIDAKTYLELKKKDLQMDVAEQGEKVTAPFSGMQKKYPDYSGYYIYETEAVLEAGKSYQLSIEDVSESVEVFLNGQSLGMKLQRPFVFILPGQQVSEENQIRIEVATMLERKLYSQGYDVKSMSPYRPLSPTGIVGKVTLQKVK</sequence>
<proteinExistence type="predicted"/>
<dbReference type="AlphaFoldDB" id="A0A1D3TYJ7"/>